<evidence type="ECO:0000313" key="4">
    <source>
        <dbReference type="EMBL" id="APA94955.1"/>
    </source>
</evidence>
<feature type="signal peptide" evidence="2">
    <location>
        <begin position="1"/>
        <end position="33"/>
    </location>
</feature>
<dbReference type="InterPro" id="IPR021255">
    <property type="entry name" value="DUF2807"/>
</dbReference>
<dbReference type="PROSITE" id="PS51257">
    <property type="entry name" value="PROKAR_LIPOPROTEIN"/>
    <property type="match status" value="1"/>
</dbReference>
<feature type="compositionally biased region" description="Low complexity" evidence="1">
    <location>
        <begin position="44"/>
        <end position="63"/>
    </location>
</feature>
<evidence type="ECO:0000256" key="2">
    <source>
        <dbReference type="SAM" id="SignalP"/>
    </source>
</evidence>
<dbReference type="KEGG" id="nsr:NS506_00880"/>
<organism evidence="4 5">
    <name type="scientific">Nocardia seriolae</name>
    <dbReference type="NCBI Taxonomy" id="37332"/>
    <lineage>
        <taxon>Bacteria</taxon>
        <taxon>Bacillati</taxon>
        <taxon>Actinomycetota</taxon>
        <taxon>Actinomycetes</taxon>
        <taxon>Mycobacteriales</taxon>
        <taxon>Nocardiaceae</taxon>
        <taxon>Nocardia</taxon>
    </lineage>
</organism>
<evidence type="ECO:0000313" key="5">
    <source>
        <dbReference type="Proteomes" id="UP000180166"/>
    </source>
</evidence>
<name>A0ABC8ALB1_9NOCA</name>
<dbReference type="Gene3D" id="2.160.20.120">
    <property type="match status" value="1"/>
</dbReference>
<protein>
    <recommendedName>
        <fullName evidence="3">Putative auto-transporter adhesin head GIN domain-containing protein</fullName>
    </recommendedName>
</protein>
<accession>A0ABC8ALB1</accession>
<evidence type="ECO:0000256" key="1">
    <source>
        <dbReference type="SAM" id="MobiDB-lite"/>
    </source>
</evidence>
<reference evidence="4 5" key="1">
    <citation type="submission" date="2016-10" db="EMBL/GenBank/DDBJ databases">
        <title>Genome sequence of Nocardia seriolae strain EM150506, isolated from Anguila japonica.</title>
        <authorList>
            <person name="Han H.-J."/>
        </authorList>
    </citation>
    <scope>NUCLEOTIDE SEQUENCE [LARGE SCALE GENOMIC DNA]</scope>
    <source>
        <strain evidence="4 5">EM150506</strain>
    </source>
</reference>
<feature type="domain" description="Putative auto-transporter adhesin head GIN" evidence="3">
    <location>
        <begin position="77"/>
        <end position="258"/>
    </location>
</feature>
<evidence type="ECO:0000259" key="3">
    <source>
        <dbReference type="Pfam" id="PF10988"/>
    </source>
</evidence>
<feature type="region of interest" description="Disordered" evidence="1">
    <location>
        <begin position="32"/>
        <end position="67"/>
    </location>
</feature>
<sequence>MGWFRMIENPRRILAAVLCALAFAAGCSGPAERAANPSSSAAETGSPVSRSSSPATGSSSPAPGNLETTKDFSVATFTAVDLDGPYNLVVNVGTPTSVRAEGDPAGLDVLDIRVSEDTLVASVKPGARWPAGAHVTVTAVVSALTAVKLAGPGGIHVGAVAADTLVFAENGSGTIEAPQLTVSRLTASLSGSGIIRAGGTSEDVDLSLDGSGPQDLSALTTKRAAVALAGSGSLTFRATEKVTGSLAGADNVTVVGDAKCSVSRAGSGRVTCN</sequence>
<dbReference type="Pfam" id="PF10988">
    <property type="entry name" value="DUF2807"/>
    <property type="match status" value="1"/>
</dbReference>
<dbReference type="Proteomes" id="UP000180166">
    <property type="component" value="Chromosome"/>
</dbReference>
<proteinExistence type="predicted"/>
<dbReference type="EMBL" id="CP017839">
    <property type="protein sequence ID" value="APA94955.1"/>
    <property type="molecule type" value="Genomic_DNA"/>
</dbReference>
<keyword evidence="2" id="KW-0732">Signal</keyword>
<dbReference type="AlphaFoldDB" id="A0ABC8ALB1"/>
<feature type="chain" id="PRO_5044767126" description="Putative auto-transporter adhesin head GIN domain-containing protein" evidence="2">
    <location>
        <begin position="34"/>
        <end position="273"/>
    </location>
</feature>
<gene>
    <name evidence="4" type="ORF">NS506_00880</name>
</gene>